<gene>
    <name evidence="9" type="ORF">AFERRI_20090</name>
    <name evidence="8" type="ORF">AFERRI_340020</name>
</gene>
<comment type="similarity">
    <text evidence="1">Belongs to the 'phage' integrase family.</text>
</comment>
<dbReference type="GO" id="GO:0003677">
    <property type="term" value="F:DNA binding"/>
    <property type="evidence" value="ECO:0007669"/>
    <property type="project" value="UniProtKB-UniRule"/>
</dbReference>
<dbReference type="InterPro" id="IPR038488">
    <property type="entry name" value="Integrase_DNA-bd_sf"/>
</dbReference>
<evidence type="ECO:0000256" key="3">
    <source>
        <dbReference type="ARBA" id="ARBA00023125"/>
    </source>
</evidence>
<dbReference type="PROSITE" id="PS51898">
    <property type="entry name" value="TYR_RECOMBINASE"/>
    <property type="match status" value="1"/>
</dbReference>
<evidence type="ECO:0000259" key="6">
    <source>
        <dbReference type="PROSITE" id="PS51898"/>
    </source>
</evidence>
<dbReference type="GO" id="GO:0006310">
    <property type="term" value="P:DNA recombination"/>
    <property type="evidence" value="ECO:0007669"/>
    <property type="project" value="UniProtKB-KW"/>
</dbReference>
<dbReference type="PANTHER" id="PTHR30629">
    <property type="entry name" value="PROPHAGE INTEGRASE"/>
    <property type="match status" value="1"/>
</dbReference>
<evidence type="ECO:0000256" key="4">
    <source>
        <dbReference type="ARBA" id="ARBA00023172"/>
    </source>
</evidence>
<dbReference type="EMBL" id="LT841305">
    <property type="protein sequence ID" value="SMH65308.1"/>
    <property type="molecule type" value="Genomic_DNA"/>
</dbReference>
<dbReference type="InterPro" id="IPR050808">
    <property type="entry name" value="Phage_Integrase"/>
</dbReference>
<dbReference type="PANTHER" id="PTHR30629:SF2">
    <property type="entry name" value="PROPHAGE INTEGRASE INTS-RELATED"/>
    <property type="match status" value="1"/>
</dbReference>
<dbReference type="RefSeq" id="WP_035192173.1">
    <property type="nucleotide sequence ID" value="NZ_CCCS020000028.1"/>
</dbReference>
<dbReference type="PROSITE" id="PS51900">
    <property type="entry name" value="CB"/>
    <property type="match status" value="1"/>
</dbReference>
<dbReference type="Gene3D" id="3.30.160.390">
    <property type="entry name" value="Integrase, DNA-binding domain"/>
    <property type="match status" value="1"/>
</dbReference>
<keyword evidence="10" id="KW-1185">Reference proteome</keyword>
<proteinExistence type="inferred from homology"/>
<keyword evidence="3 5" id="KW-0238">DNA-binding</keyword>
<evidence type="ECO:0000256" key="5">
    <source>
        <dbReference type="PROSITE-ProRule" id="PRU01248"/>
    </source>
</evidence>
<dbReference type="InterPro" id="IPR044068">
    <property type="entry name" value="CB"/>
</dbReference>
<feature type="domain" description="Tyr recombinase" evidence="6">
    <location>
        <begin position="240"/>
        <end position="416"/>
    </location>
</feature>
<dbReference type="Proteomes" id="UP000193925">
    <property type="component" value="Chromosome AFERRI"/>
</dbReference>
<dbReference type="AlphaFoldDB" id="A0A060UMK2"/>
<keyword evidence="4" id="KW-0233">DNA recombination</keyword>
<reference evidence="8" key="1">
    <citation type="submission" date="2014-03" db="EMBL/GenBank/DDBJ databases">
        <authorList>
            <person name="Genoscope - CEA"/>
        </authorList>
    </citation>
    <scope>NUCLEOTIDE SEQUENCE [LARGE SCALE GENOMIC DNA]</scope>
    <source>
        <strain evidence="8">CF27</strain>
    </source>
</reference>
<dbReference type="InterPro" id="IPR011010">
    <property type="entry name" value="DNA_brk_join_enz"/>
</dbReference>
<evidence type="ECO:0000256" key="2">
    <source>
        <dbReference type="ARBA" id="ARBA00022908"/>
    </source>
</evidence>
<dbReference type="Gene3D" id="1.10.150.130">
    <property type="match status" value="1"/>
</dbReference>
<evidence type="ECO:0000313" key="8">
    <source>
        <dbReference type="EMBL" id="CDQ09877.1"/>
    </source>
</evidence>
<organism evidence="8">
    <name type="scientific">Acidithiobacillus ferrivorans</name>
    <dbReference type="NCBI Taxonomy" id="160808"/>
    <lineage>
        <taxon>Bacteria</taxon>
        <taxon>Pseudomonadati</taxon>
        <taxon>Pseudomonadota</taxon>
        <taxon>Acidithiobacillia</taxon>
        <taxon>Acidithiobacillales</taxon>
        <taxon>Acidithiobacillaceae</taxon>
        <taxon>Acidithiobacillus</taxon>
    </lineage>
</organism>
<dbReference type="InterPro" id="IPR002104">
    <property type="entry name" value="Integrase_catalytic"/>
</dbReference>
<evidence type="ECO:0000259" key="7">
    <source>
        <dbReference type="PROSITE" id="PS51900"/>
    </source>
</evidence>
<keyword evidence="2" id="KW-0229">DNA integration</keyword>
<dbReference type="Gene3D" id="1.10.443.10">
    <property type="entry name" value="Intergrase catalytic core"/>
    <property type="match status" value="1"/>
</dbReference>
<dbReference type="EMBL" id="CCCS020000028">
    <property type="protein sequence ID" value="CDQ09877.1"/>
    <property type="molecule type" value="Genomic_DNA"/>
</dbReference>
<dbReference type="InterPro" id="IPR013762">
    <property type="entry name" value="Integrase-like_cat_sf"/>
</dbReference>
<sequence length="438" mass="48107">MLTVRELDGAIKKAAKTETAIKLTDTDRRGQGSLQLRISAAGKANFYYRHITSDGKRDDFPLGGYDPAGTKGLTLERARDRYGELATIYRSGVKDIRAHLQAQGKIAAEALRGQQEAQAHREAGSLGALLTAYVEYLQAKGKPSAKDVENTIKNHVTQLSELVATRANEIGPTDLRLIFDRMQDRGLTRSLGKTRAALHSAYNFAARSEFDSTIPVIFRAFKISTNPVTPLPTFAHLSKPGERTLSHAELRQLLQELASRDTMIAKALLTMIYLGGQRPTQLVRATLQDVDLDRGLLMLHDGKGKRTHPRLHVLPLLAPVRGWIEDCLSINSSAPSIFSSDGMTIPYTGTLSKLVHTISGGSYRMGDIRRTCETELAGLGVSKDLRAQILSHGLGGIQAKHYDRHQYLEEKTEALNHWIAYLEGLMAGNIIPLRGVGA</sequence>
<accession>A0A060UMK2</accession>
<evidence type="ECO:0000256" key="1">
    <source>
        <dbReference type="ARBA" id="ARBA00008857"/>
    </source>
</evidence>
<name>A0A060UMK2_9PROT</name>
<reference evidence="9 10" key="3">
    <citation type="submission" date="2017-03" db="EMBL/GenBank/DDBJ databases">
        <authorList>
            <person name="Regsiter A."/>
            <person name="William W."/>
        </authorList>
    </citation>
    <scope>NUCLEOTIDE SEQUENCE [LARGE SCALE GENOMIC DNA]</scope>
    <source>
        <strain evidence="9">PRJEB5721</strain>
    </source>
</reference>
<dbReference type="SUPFAM" id="SSF56349">
    <property type="entry name" value="DNA breaking-rejoining enzymes"/>
    <property type="match status" value="1"/>
</dbReference>
<evidence type="ECO:0000313" key="9">
    <source>
        <dbReference type="EMBL" id="SMH65308.1"/>
    </source>
</evidence>
<dbReference type="GO" id="GO:0015074">
    <property type="term" value="P:DNA integration"/>
    <property type="evidence" value="ECO:0007669"/>
    <property type="project" value="UniProtKB-KW"/>
</dbReference>
<protein>
    <submittedName>
        <fullName evidence="8">Phage integrase</fullName>
    </submittedName>
</protein>
<reference evidence="8" key="2">
    <citation type="submission" date="2014-07" db="EMBL/GenBank/DDBJ databases">
        <title>Initial genome analysis of the psychrotolerant acidophile Acidithiobacillus ferrivorans CF27: insights into iron and sulfur oxidation pathways and into biofilm formation.</title>
        <authorList>
            <person name="Talla E."/>
            <person name="Hedrich S."/>
            <person name="Mangenot S."/>
            <person name="Ji B."/>
            <person name="Johnson D.B."/>
            <person name="Barbe V."/>
            <person name="Bonnefoy V."/>
        </authorList>
    </citation>
    <scope>NUCLEOTIDE SEQUENCE [LARGE SCALE GENOMIC DNA]</scope>
    <source>
        <strain evidence="8">CF27</strain>
    </source>
</reference>
<feature type="domain" description="Core-binding (CB)" evidence="7">
    <location>
        <begin position="124"/>
        <end position="206"/>
    </location>
</feature>
<evidence type="ECO:0000313" key="10">
    <source>
        <dbReference type="Proteomes" id="UP000193925"/>
    </source>
</evidence>
<dbReference type="Pfam" id="PF00589">
    <property type="entry name" value="Phage_integrase"/>
    <property type="match status" value="1"/>
</dbReference>
<dbReference type="InterPro" id="IPR010998">
    <property type="entry name" value="Integrase_recombinase_N"/>
</dbReference>